<evidence type="ECO:0000256" key="2">
    <source>
        <dbReference type="SAM" id="SignalP"/>
    </source>
</evidence>
<dbReference type="Pfam" id="PF00561">
    <property type="entry name" value="Abhydrolase_1"/>
    <property type="match status" value="1"/>
</dbReference>
<protein>
    <submittedName>
        <fullName evidence="4">Putative hydrolase or acyltransferase (Alpha/beta hydrolase superfamily)</fullName>
    </submittedName>
</protein>
<dbReference type="PANTHER" id="PTHR43433">
    <property type="entry name" value="HYDROLASE, ALPHA/BETA FOLD FAMILY PROTEIN"/>
    <property type="match status" value="1"/>
</dbReference>
<reference evidence="4 5" key="1">
    <citation type="submission" date="2013-01" db="EMBL/GenBank/DDBJ databases">
        <authorList>
            <person name="Fiebig A."/>
            <person name="Goeker M."/>
            <person name="Klenk H.-P.P."/>
        </authorList>
    </citation>
    <scope>NUCLEOTIDE SEQUENCE [LARGE SCALE GENOMIC DNA]</scope>
    <source>
        <strain evidence="4 5">DSM 24838</strain>
    </source>
</reference>
<sequence length="400" mass="41278">MTRLPLLAATALTPVLAAPAFAQDAAEALGLPAPAAREGQTLSVNGADIFVSESGEGEVLYLLHGYPLSGALFERVRDRLDDEYRVVTIDHRGYGNSTAPEVVGDVATYAEDALSVLDELGIDSAVIGGMSMGGPILFEMYRQNPDVFDAAILIDTNPNPANEIEAGIWNGAIDALAANSAEDFGAWQDDGAGNDLSVPEETGVDGESIGGDTPIQEAVDEEAAAAGDRMADDTADEMAVEEADVSAEDMAPVTTAEAELGMEPEGGDANGDMPAVASIGPVLIPDMLTGETRTVTAPEQAAYLSAVMQQASDIGAVGGAVVLRDRPDSTPTLAGMDIPVLVLVGREDSLYPVAVSEAMVEALPQGEIAIIDDAAHAAIFEQPEASADAILEWLSGLPSD</sequence>
<dbReference type="Gene3D" id="3.40.50.1820">
    <property type="entry name" value="alpha/beta hydrolase"/>
    <property type="match status" value="1"/>
</dbReference>
<accession>A0A0D0QHG5</accession>
<dbReference type="GO" id="GO:0016787">
    <property type="term" value="F:hydrolase activity"/>
    <property type="evidence" value="ECO:0007669"/>
    <property type="project" value="UniProtKB-KW"/>
</dbReference>
<keyword evidence="2" id="KW-0732">Signal</keyword>
<feature type="domain" description="AB hydrolase-1" evidence="3">
    <location>
        <begin position="59"/>
        <end position="164"/>
    </location>
</feature>
<dbReference type="SUPFAM" id="SSF53474">
    <property type="entry name" value="alpha/beta-Hydrolases"/>
    <property type="match status" value="1"/>
</dbReference>
<dbReference type="EMBL" id="AONG01000005">
    <property type="protein sequence ID" value="KIQ70513.1"/>
    <property type="molecule type" value="Genomic_DNA"/>
</dbReference>
<dbReference type="PANTHER" id="PTHR43433:SF4">
    <property type="entry name" value="NON-HEME CHLOROPEROXIDASE-RELATED"/>
    <property type="match status" value="1"/>
</dbReference>
<feature type="signal peptide" evidence="2">
    <location>
        <begin position="1"/>
        <end position="22"/>
    </location>
</feature>
<dbReference type="Proteomes" id="UP000035100">
    <property type="component" value="Unassembled WGS sequence"/>
</dbReference>
<gene>
    <name evidence="4" type="ORF">Wenmar_00889</name>
</gene>
<evidence type="ECO:0000313" key="5">
    <source>
        <dbReference type="Proteomes" id="UP000035100"/>
    </source>
</evidence>
<dbReference type="OrthoDB" id="9804723at2"/>
<keyword evidence="4" id="KW-0808">Transferase</keyword>
<dbReference type="AlphaFoldDB" id="A0A0D0QHG5"/>
<keyword evidence="5" id="KW-1185">Reference proteome</keyword>
<evidence type="ECO:0000313" key="4">
    <source>
        <dbReference type="EMBL" id="KIQ70513.1"/>
    </source>
</evidence>
<comment type="caution">
    <text evidence="4">The sequence shown here is derived from an EMBL/GenBank/DDBJ whole genome shotgun (WGS) entry which is preliminary data.</text>
</comment>
<proteinExistence type="predicted"/>
<dbReference type="RefSeq" id="WP_018304257.1">
    <property type="nucleotide sequence ID" value="NZ_KB902312.1"/>
</dbReference>
<organism evidence="4 5">
    <name type="scientific">Wenxinia marina DSM 24838</name>
    <dbReference type="NCBI Taxonomy" id="1123501"/>
    <lineage>
        <taxon>Bacteria</taxon>
        <taxon>Pseudomonadati</taxon>
        <taxon>Pseudomonadota</taxon>
        <taxon>Alphaproteobacteria</taxon>
        <taxon>Rhodobacterales</taxon>
        <taxon>Roseobacteraceae</taxon>
        <taxon>Wenxinia</taxon>
    </lineage>
</organism>
<evidence type="ECO:0000259" key="3">
    <source>
        <dbReference type="Pfam" id="PF00561"/>
    </source>
</evidence>
<dbReference type="GO" id="GO:0016746">
    <property type="term" value="F:acyltransferase activity"/>
    <property type="evidence" value="ECO:0007669"/>
    <property type="project" value="UniProtKB-KW"/>
</dbReference>
<dbReference type="InterPro" id="IPR029058">
    <property type="entry name" value="AB_hydrolase_fold"/>
</dbReference>
<dbReference type="InterPro" id="IPR000073">
    <property type="entry name" value="AB_hydrolase_1"/>
</dbReference>
<keyword evidence="4" id="KW-0378">Hydrolase</keyword>
<dbReference type="STRING" id="1123501.Wenmar_00889"/>
<dbReference type="InterPro" id="IPR050471">
    <property type="entry name" value="AB_hydrolase"/>
</dbReference>
<feature type="region of interest" description="Disordered" evidence="1">
    <location>
        <begin position="188"/>
        <end position="213"/>
    </location>
</feature>
<evidence type="ECO:0000256" key="1">
    <source>
        <dbReference type="SAM" id="MobiDB-lite"/>
    </source>
</evidence>
<dbReference type="PATRIC" id="fig|1123501.6.peg.957"/>
<dbReference type="eggNOG" id="COG2267">
    <property type="taxonomic scope" value="Bacteria"/>
</dbReference>
<name>A0A0D0QHG5_9RHOB</name>
<feature type="chain" id="PRO_5002219519" evidence="2">
    <location>
        <begin position="23"/>
        <end position="400"/>
    </location>
</feature>
<keyword evidence="4" id="KW-0012">Acyltransferase</keyword>